<dbReference type="NCBIfam" id="TIGR02603">
    <property type="entry name" value="CxxCH_TIGR02603"/>
    <property type="match status" value="1"/>
</dbReference>
<feature type="domain" description="Cytochrome c" evidence="5">
    <location>
        <begin position="494"/>
        <end position="670"/>
    </location>
</feature>
<dbReference type="InterPro" id="IPR009056">
    <property type="entry name" value="Cyt_c-like_dom"/>
</dbReference>
<evidence type="ECO:0000256" key="4">
    <source>
        <dbReference type="PROSITE-ProRule" id="PRU00433"/>
    </source>
</evidence>
<accession>A0ABP9VYS8</accession>
<dbReference type="SUPFAM" id="SSF46626">
    <property type="entry name" value="Cytochrome c"/>
    <property type="match status" value="5"/>
</dbReference>
<protein>
    <recommendedName>
        <fullName evidence="5">Cytochrome c domain-containing protein</fullName>
    </recommendedName>
</protein>
<name>A0ABP9VYS8_9BACT</name>
<evidence type="ECO:0000259" key="5">
    <source>
        <dbReference type="PROSITE" id="PS51007"/>
    </source>
</evidence>
<keyword evidence="7" id="KW-1185">Reference proteome</keyword>
<dbReference type="SUPFAM" id="SSF48695">
    <property type="entry name" value="Multiheme cytochromes"/>
    <property type="match status" value="1"/>
</dbReference>
<dbReference type="Gene3D" id="1.10.760.10">
    <property type="entry name" value="Cytochrome c-like domain"/>
    <property type="match status" value="5"/>
</dbReference>
<dbReference type="EMBL" id="BAABRO010000020">
    <property type="protein sequence ID" value="GAA5510287.1"/>
    <property type="molecule type" value="Genomic_DNA"/>
</dbReference>
<gene>
    <name evidence="6" type="ORF">Rcae01_05795</name>
</gene>
<proteinExistence type="predicted"/>
<keyword evidence="1 4" id="KW-0349">Heme</keyword>
<dbReference type="Proteomes" id="UP001416858">
    <property type="component" value="Unassembled WGS sequence"/>
</dbReference>
<dbReference type="InterPro" id="IPR013427">
    <property type="entry name" value="Haem-bd_dom_put"/>
</dbReference>
<feature type="domain" description="Cytochrome c" evidence="5">
    <location>
        <begin position="285"/>
        <end position="375"/>
    </location>
</feature>
<sequence length="1012" mass="112844">MKTMHLFANCERQRQIRVHLENSERSILRTVKRFILPIVTLPMVQRSTTNHRPRAKAIDDRLPKLVPTFAGQTNHQGCVARNLCVISLVMLALAANASPAEGQTLTERLVTEAPVKLVQQARQDGDIVRGAILFHQGNINCAKCHRPVSESDRLAPDLSRLGQEVSDESIVESILLPSKTIRKGFETVSVLTVDGHVVNGSIVSQDDQKVVLRSSQNIEQLITFEQDDIEAIKPSAKSNMPDGLANELKDRQQFLDLLRYTLDLKQRGPTDDAANEDSLVRRELSDETKGIVLIKQLNCSGCHDWKTGESIPPLQHGPNLKWSAKWLNPDYLAAFIADPQHTKPGTSMPNMLSHLDDKQRTESATALVHFLTSLANNSLTAPHAPQSPVDLQADGEGILRGEELFHSIGCVACHSPRNDLAIEQPLEDSIPLGDLGNKYDTNALTIFLKNPHAVRPSGRMPNMQLTHLEAQDLSRYLLQASESDAKTSWQIDSALAGKGKQLFSQLRCVNCHADVIDTAPALPHPAALVDLDPNGGCLSGESGKWPQYSLDETDQQQITAAIQSLPSELSAEQEINITLATLNCFACHRRDNIGGVTTARSHHFQTTNLNLGEQGRIPPTLTGVGAKLNEKWMRDVLVNDRSIRPYMKTRMPQYGAANVNRLIELLQSHDRLSETKFAAVDDAKEMQELGLKIAGNQGLNCVACHTFRYEQSDTMPAVDLTEMAERLKKDWFYQYMLDPPRFSPNTVMPSFWPNGKAIRPDIAGDAKTQVEALWQYLLEGRQARAPRGLIAEPLKLVANDEAVMLRRSYPEIGKRGIGVGYPNQVNLAFDAEQMRLAMIWKGEFADPSGVWRGQGHGTVRPLGDNLIRFDRGPEIDDPVSPWIVDDGRPPHHRFKGYSLDKKMRPQFSYEFANVVVNDYYVDMLDSATNDPYIRRILTLKSGSGETNIVFRAATGKTIEPFGDGSFLVDDRLQIHIDEKHTGSIVDQPDTQHLRIPLKVNADEQQLILEYRW</sequence>
<keyword evidence="2 4" id="KW-0479">Metal-binding</keyword>
<dbReference type="Pfam" id="PF00034">
    <property type="entry name" value="Cytochrom_C"/>
    <property type="match status" value="1"/>
</dbReference>
<dbReference type="PROSITE" id="PS51007">
    <property type="entry name" value="CYTC"/>
    <property type="match status" value="4"/>
</dbReference>
<evidence type="ECO:0000313" key="7">
    <source>
        <dbReference type="Proteomes" id="UP001416858"/>
    </source>
</evidence>
<dbReference type="InterPro" id="IPR036280">
    <property type="entry name" value="Multihaem_cyt_sf"/>
</dbReference>
<dbReference type="InterPro" id="IPR036909">
    <property type="entry name" value="Cyt_c-like_dom_sf"/>
</dbReference>
<comment type="caution">
    <text evidence="6">The sequence shown here is derived from an EMBL/GenBank/DDBJ whole genome shotgun (WGS) entry which is preliminary data.</text>
</comment>
<evidence type="ECO:0000313" key="6">
    <source>
        <dbReference type="EMBL" id="GAA5510287.1"/>
    </source>
</evidence>
<feature type="domain" description="Cytochrome c" evidence="5">
    <location>
        <begin position="396"/>
        <end position="481"/>
    </location>
</feature>
<feature type="domain" description="Cytochrome c" evidence="5">
    <location>
        <begin position="125"/>
        <end position="259"/>
    </location>
</feature>
<organism evidence="6 7">
    <name type="scientific">Novipirellula caenicola</name>
    <dbReference type="NCBI Taxonomy" id="1536901"/>
    <lineage>
        <taxon>Bacteria</taxon>
        <taxon>Pseudomonadati</taxon>
        <taxon>Planctomycetota</taxon>
        <taxon>Planctomycetia</taxon>
        <taxon>Pirellulales</taxon>
        <taxon>Pirellulaceae</taxon>
        <taxon>Novipirellula</taxon>
    </lineage>
</organism>
<evidence type="ECO:0000256" key="1">
    <source>
        <dbReference type="ARBA" id="ARBA00022617"/>
    </source>
</evidence>
<evidence type="ECO:0000256" key="3">
    <source>
        <dbReference type="ARBA" id="ARBA00023004"/>
    </source>
</evidence>
<keyword evidence="3 4" id="KW-0408">Iron</keyword>
<dbReference type="PANTHER" id="PTHR33546:SF1">
    <property type="entry name" value="LARGE, MULTIFUNCTIONAL SECRETED PROTEIN"/>
    <property type="match status" value="1"/>
</dbReference>
<reference evidence="6 7" key="1">
    <citation type="submission" date="2024-02" db="EMBL/GenBank/DDBJ databases">
        <title>Rhodopirellula caenicola NBRC 110016.</title>
        <authorList>
            <person name="Ichikawa N."/>
            <person name="Katano-Makiyama Y."/>
            <person name="Hidaka K."/>
        </authorList>
    </citation>
    <scope>NUCLEOTIDE SEQUENCE [LARGE SCALE GENOMIC DNA]</scope>
    <source>
        <strain evidence="6 7">NBRC 110016</strain>
    </source>
</reference>
<evidence type="ECO:0000256" key="2">
    <source>
        <dbReference type="ARBA" id="ARBA00022723"/>
    </source>
</evidence>
<dbReference type="PANTHER" id="PTHR33546">
    <property type="entry name" value="LARGE, MULTIFUNCTIONAL SECRETED PROTEIN-RELATED"/>
    <property type="match status" value="1"/>
</dbReference>